<dbReference type="Proteomes" id="UP000198694">
    <property type="component" value="Unassembled WGS sequence"/>
</dbReference>
<dbReference type="STRING" id="407036.SAMN05216243_2669"/>
<dbReference type="AlphaFoldDB" id="A0A1G9AQJ3"/>
<feature type="region of interest" description="Disordered" evidence="1">
    <location>
        <begin position="29"/>
        <end position="73"/>
    </location>
</feature>
<evidence type="ECO:0000256" key="2">
    <source>
        <dbReference type="SAM" id="Phobius"/>
    </source>
</evidence>
<proteinExistence type="predicted"/>
<feature type="transmembrane region" description="Helical" evidence="2">
    <location>
        <begin position="266"/>
        <end position="299"/>
    </location>
</feature>
<dbReference type="InterPro" id="IPR025645">
    <property type="entry name" value="DUF4349"/>
</dbReference>
<protein>
    <recommendedName>
        <fullName evidence="4">DUF4349 domain-containing protein</fullName>
    </recommendedName>
</protein>
<keyword evidence="2" id="KW-0812">Transmembrane</keyword>
<feature type="domain" description="DUF4349" evidence="4">
    <location>
        <begin position="80"/>
        <end position="294"/>
    </location>
</feature>
<evidence type="ECO:0000256" key="1">
    <source>
        <dbReference type="SAM" id="MobiDB-lite"/>
    </source>
</evidence>
<feature type="compositionally biased region" description="Acidic residues" evidence="1">
    <location>
        <begin position="41"/>
        <end position="50"/>
    </location>
</feature>
<dbReference type="EMBL" id="FNFL01000004">
    <property type="protein sequence ID" value="SDK29636.1"/>
    <property type="molecule type" value="Genomic_DNA"/>
</dbReference>
<sequence>MKKWFLILLVLGFSVYLAGCSNDSELKESTEIAGDTASETAEYENSETGEESQGTADGAKLNKQESKESAVTSEAAQTNRKVIYNANLRVEVKDYQQSFSDFQAQVSEAGGYIVESNTHEGSDEDFTQGHITARIPQKHFQSFIDFVEEGSSKVLENSITGQDVTEEYVDLQSRLKTKQAVEERLLAFMEEAKKTEDLLKISNDLASIQEEIETITGRIRYLDNKVDLATVTIHLQEYNVKISGVDNDNLNTWDKTKEQFMKSINVLLSAFSGLFVFLIGNLPILILLAVIGTIAFFIIKKARQRNEKQ</sequence>
<gene>
    <name evidence="5" type="ORF">SAMN05216243_2669</name>
</gene>
<organism evidence="5 6">
    <name type="scientific">Sediminibacillus albus</name>
    <dbReference type="NCBI Taxonomy" id="407036"/>
    <lineage>
        <taxon>Bacteria</taxon>
        <taxon>Bacillati</taxon>
        <taxon>Bacillota</taxon>
        <taxon>Bacilli</taxon>
        <taxon>Bacillales</taxon>
        <taxon>Bacillaceae</taxon>
        <taxon>Sediminibacillus</taxon>
    </lineage>
</organism>
<dbReference type="OrthoDB" id="5381491at2"/>
<keyword evidence="6" id="KW-1185">Reference proteome</keyword>
<evidence type="ECO:0000313" key="5">
    <source>
        <dbReference type="EMBL" id="SDK29636.1"/>
    </source>
</evidence>
<feature type="signal peptide" evidence="3">
    <location>
        <begin position="1"/>
        <end position="18"/>
    </location>
</feature>
<accession>A0A1G9AQJ3</accession>
<dbReference type="RefSeq" id="WP_093215092.1">
    <property type="nucleotide sequence ID" value="NZ_FNFL01000004.1"/>
</dbReference>
<reference evidence="5 6" key="1">
    <citation type="submission" date="2016-10" db="EMBL/GenBank/DDBJ databases">
        <authorList>
            <person name="de Groot N.N."/>
        </authorList>
    </citation>
    <scope>NUCLEOTIDE SEQUENCE [LARGE SCALE GENOMIC DNA]</scope>
    <source>
        <strain evidence="5 6">CGMCC 1.6502</strain>
    </source>
</reference>
<evidence type="ECO:0000256" key="3">
    <source>
        <dbReference type="SAM" id="SignalP"/>
    </source>
</evidence>
<keyword evidence="3" id="KW-0732">Signal</keyword>
<evidence type="ECO:0000259" key="4">
    <source>
        <dbReference type="Pfam" id="PF14257"/>
    </source>
</evidence>
<keyword evidence="2" id="KW-0472">Membrane</keyword>
<keyword evidence="2" id="KW-1133">Transmembrane helix</keyword>
<name>A0A1G9AQJ3_9BACI</name>
<feature type="chain" id="PRO_5038676561" description="DUF4349 domain-containing protein" evidence="3">
    <location>
        <begin position="19"/>
        <end position="309"/>
    </location>
</feature>
<dbReference type="Pfam" id="PF14257">
    <property type="entry name" value="DUF4349"/>
    <property type="match status" value="1"/>
</dbReference>
<evidence type="ECO:0000313" key="6">
    <source>
        <dbReference type="Proteomes" id="UP000198694"/>
    </source>
</evidence>